<dbReference type="PANTHER" id="PTHR33204">
    <property type="entry name" value="TRANSCRIPTIONAL REGULATOR, MARR FAMILY"/>
    <property type="match status" value="1"/>
</dbReference>
<dbReference type="PROSITE" id="PS51118">
    <property type="entry name" value="HTH_HXLR"/>
    <property type="match status" value="1"/>
</dbReference>
<feature type="domain" description="HTH hxlR-type" evidence="4">
    <location>
        <begin position="28"/>
        <end position="127"/>
    </location>
</feature>
<evidence type="ECO:0000313" key="5">
    <source>
        <dbReference type="EMBL" id="ALG71423.1"/>
    </source>
</evidence>
<dbReference type="Pfam" id="PF01638">
    <property type="entry name" value="HxlR"/>
    <property type="match status" value="1"/>
</dbReference>
<dbReference type="InterPro" id="IPR036390">
    <property type="entry name" value="WH_DNA-bd_sf"/>
</dbReference>
<sequence>MTSTHKKVRYLPEGKEVEHHYTRDTAAAGVEQALKVLEGRWKLMILFHLFGGTLRRFSELERAIPTISQKMLIQQLRQMETDGIVRRIVHHQVPPKVEYGLTEWGQSLCPVLDGLLTWAAQRPAVDGVRTNEGAGIWQID</sequence>
<organism evidence="5 6">
    <name type="scientific">Azospirillum thiophilum</name>
    <dbReference type="NCBI Taxonomy" id="528244"/>
    <lineage>
        <taxon>Bacteria</taxon>
        <taxon>Pseudomonadati</taxon>
        <taxon>Pseudomonadota</taxon>
        <taxon>Alphaproteobacteria</taxon>
        <taxon>Rhodospirillales</taxon>
        <taxon>Azospirillaceae</taxon>
        <taxon>Azospirillum</taxon>
    </lineage>
</organism>
<protein>
    <recommendedName>
        <fullName evidence="4">HTH hxlR-type domain-containing protein</fullName>
    </recommendedName>
</protein>
<dbReference type="Proteomes" id="UP000069935">
    <property type="component" value="Chromosome 1"/>
</dbReference>
<accession>A0AAC8ZTX6</accession>
<dbReference type="KEGG" id="ati:AL072_11430"/>
<dbReference type="PANTHER" id="PTHR33204:SF29">
    <property type="entry name" value="TRANSCRIPTIONAL REGULATOR"/>
    <property type="match status" value="1"/>
</dbReference>
<dbReference type="InterPro" id="IPR036388">
    <property type="entry name" value="WH-like_DNA-bd_sf"/>
</dbReference>
<evidence type="ECO:0000256" key="1">
    <source>
        <dbReference type="ARBA" id="ARBA00023015"/>
    </source>
</evidence>
<dbReference type="InterPro" id="IPR002577">
    <property type="entry name" value="HTH_HxlR"/>
</dbReference>
<name>A0AAC8ZTX6_9PROT</name>
<evidence type="ECO:0000256" key="3">
    <source>
        <dbReference type="ARBA" id="ARBA00023163"/>
    </source>
</evidence>
<gene>
    <name evidence="5" type="ORF">AL072_11430</name>
</gene>
<dbReference type="EMBL" id="CP012401">
    <property type="protein sequence ID" value="ALG71423.1"/>
    <property type="molecule type" value="Genomic_DNA"/>
</dbReference>
<dbReference type="SUPFAM" id="SSF46785">
    <property type="entry name" value="Winged helix' DNA-binding domain"/>
    <property type="match status" value="1"/>
</dbReference>
<evidence type="ECO:0000313" key="6">
    <source>
        <dbReference type="Proteomes" id="UP000069935"/>
    </source>
</evidence>
<evidence type="ECO:0000259" key="4">
    <source>
        <dbReference type="PROSITE" id="PS51118"/>
    </source>
</evidence>
<reference evidence="5 6" key="2">
    <citation type="journal article" date="2016" name="Genome Announc.">
        <title>Complete Genome Sequence of a Strain of Azospirillum thiophilum Isolated from a Sulfide Spring.</title>
        <authorList>
            <person name="Fomenkov A."/>
            <person name="Vincze T."/>
            <person name="Grabovich M."/>
            <person name="Anton B.P."/>
            <person name="Dubinina G."/>
            <person name="Orlova M."/>
            <person name="Belousova E."/>
            <person name="Roberts R.J."/>
        </authorList>
    </citation>
    <scope>NUCLEOTIDE SEQUENCE [LARGE SCALE GENOMIC DNA]</scope>
    <source>
        <strain evidence="5 6">BV-S</strain>
    </source>
</reference>
<keyword evidence="6" id="KW-1185">Reference proteome</keyword>
<keyword evidence="1" id="KW-0805">Transcription regulation</keyword>
<evidence type="ECO:0000256" key="2">
    <source>
        <dbReference type="ARBA" id="ARBA00023125"/>
    </source>
</evidence>
<dbReference type="AlphaFoldDB" id="A0AAC8ZTX6"/>
<dbReference type="Gene3D" id="1.10.10.10">
    <property type="entry name" value="Winged helix-like DNA-binding domain superfamily/Winged helix DNA-binding domain"/>
    <property type="match status" value="1"/>
</dbReference>
<proteinExistence type="predicted"/>
<dbReference type="GO" id="GO:0003677">
    <property type="term" value="F:DNA binding"/>
    <property type="evidence" value="ECO:0007669"/>
    <property type="project" value="UniProtKB-KW"/>
</dbReference>
<keyword evidence="3" id="KW-0804">Transcription</keyword>
<reference evidence="6" key="1">
    <citation type="submission" date="2015-08" db="EMBL/GenBank/DDBJ databases">
        <title>Complete Genome Sequence of Azospirillum thiophilum BV-S.</title>
        <authorList>
            <person name="Fomenkov A."/>
            <person name="Vincze T."/>
            <person name="Grabovich M."/>
            <person name="Dubinina G."/>
            <person name="Orlova M."/>
            <person name="Belousova E."/>
            <person name="Roberts R.J."/>
        </authorList>
    </citation>
    <scope>NUCLEOTIDE SEQUENCE [LARGE SCALE GENOMIC DNA]</scope>
    <source>
        <strain evidence="6">BV-S</strain>
    </source>
</reference>
<keyword evidence="2" id="KW-0238">DNA-binding</keyword>